<dbReference type="AlphaFoldDB" id="A0A0A8ZL05"/>
<reference evidence="1" key="1">
    <citation type="submission" date="2014-09" db="EMBL/GenBank/DDBJ databases">
        <authorList>
            <person name="Magalhaes I.L.F."/>
            <person name="Oliveira U."/>
            <person name="Santos F.R."/>
            <person name="Vidigal T.H.D.A."/>
            <person name="Brescovit A.D."/>
            <person name="Santos A.J."/>
        </authorList>
    </citation>
    <scope>NUCLEOTIDE SEQUENCE</scope>
    <source>
        <tissue evidence="1">Shoot tissue taken approximately 20 cm above the soil surface</tissue>
    </source>
</reference>
<protein>
    <submittedName>
        <fullName evidence="1">Uncharacterized protein</fullName>
    </submittedName>
</protein>
<accession>A0A0A8ZL05</accession>
<organism evidence="1">
    <name type="scientific">Arundo donax</name>
    <name type="common">Giant reed</name>
    <name type="synonym">Donax arundinaceus</name>
    <dbReference type="NCBI Taxonomy" id="35708"/>
    <lineage>
        <taxon>Eukaryota</taxon>
        <taxon>Viridiplantae</taxon>
        <taxon>Streptophyta</taxon>
        <taxon>Embryophyta</taxon>
        <taxon>Tracheophyta</taxon>
        <taxon>Spermatophyta</taxon>
        <taxon>Magnoliopsida</taxon>
        <taxon>Liliopsida</taxon>
        <taxon>Poales</taxon>
        <taxon>Poaceae</taxon>
        <taxon>PACMAD clade</taxon>
        <taxon>Arundinoideae</taxon>
        <taxon>Arundineae</taxon>
        <taxon>Arundo</taxon>
    </lineage>
</organism>
<reference evidence="1" key="2">
    <citation type="journal article" date="2015" name="Data Brief">
        <title>Shoot transcriptome of the giant reed, Arundo donax.</title>
        <authorList>
            <person name="Barrero R.A."/>
            <person name="Guerrero F.D."/>
            <person name="Moolhuijzen P."/>
            <person name="Goolsby J.A."/>
            <person name="Tidwell J."/>
            <person name="Bellgard S.E."/>
            <person name="Bellgard M.I."/>
        </authorList>
    </citation>
    <scope>NUCLEOTIDE SEQUENCE</scope>
    <source>
        <tissue evidence="1">Shoot tissue taken approximately 20 cm above the soil surface</tissue>
    </source>
</reference>
<dbReference type="EMBL" id="GBRH01262373">
    <property type="protein sequence ID" value="JAD35522.1"/>
    <property type="molecule type" value="Transcribed_RNA"/>
</dbReference>
<proteinExistence type="predicted"/>
<name>A0A0A8ZL05_ARUDO</name>
<evidence type="ECO:0000313" key="1">
    <source>
        <dbReference type="EMBL" id="JAD35522.1"/>
    </source>
</evidence>
<sequence>MILSHKIWLLLATIHFPKITVTNCYWHVN</sequence>